<evidence type="ECO:0000256" key="2">
    <source>
        <dbReference type="SAM" id="MobiDB-lite"/>
    </source>
</evidence>
<dbReference type="InterPro" id="IPR003959">
    <property type="entry name" value="ATPase_AAA_core"/>
</dbReference>
<feature type="domain" description="AAA+ ATPase" evidence="3">
    <location>
        <begin position="179"/>
        <end position="308"/>
    </location>
</feature>
<accession>A0A7S3A9P4</accession>
<dbReference type="GO" id="GO:0005634">
    <property type="term" value="C:nucleus"/>
    <property type="evidence" value="ECO:0007669"/>
    <property type="project" value="TreeGrafter"/>
</dbReference>
<dbReference type="GO" id="GO:0005524">
    <property type="term" value="F:ATP binding"/>
    <property type="evidence" value="ECO:0007669"/>
    <property type="project" value="InterPro"/>
</dbReference>
<reference evidence="4" key="1">
    <citation type="submission" date="2021-01" db="EMBL/GenBank/DDBJ databases">
        <authorList>
            <person name="Corre E."/>
            <person name="Pelletier E."/>
            <person name="Niang G."/>
            <person name="Scheremetjew M."/>
            <person name="Finn R."/>
            <person name="Kale V."/>
            <person name="Holt S."/>
            <person name="Cochrane G."/>
            <person name="Meng A."/>
            <person name="Brown T."/>
            <person name="Cohen L."/>
        </authorList>
    </citation>
    <scope>NUCLEOTIDE SEQUENCE</scope>
    <source>
        <strain evidence="4">CCMP 769</strain>
    </source>
</reference>
<dbReference type="InterPro" id="IPR027417">
    <property type="entry name" value="P-loop_NTPase"/>
</dbReference>
<dbReference type="GO" id="GO:0016887">
    <property type="term" value="F:ATP hydrolysis activity"/>
    <property type="evidence" value="ECO:0007669"/>
    <property type="project" value="InterPro"/>
</dbReference>
<feature type="compositionally biased region" description="Basic and acidic residues" evidence="2">
    <location>
        <begin position="56"/>
        <end position="75"/>
    </location>
</feature>
<dbReference type="GO" id="GO:0003677">
    <property type="term" value="F:DNA binding"/>
    <property type="evidence" value="ECO:0007669"/>
    <property type="project" value="TreeGrafter"/>
</dbReference>
<name>A0A7S3A9P4_9RHOD</name>
<feature type="region of interest" description="Disordered" evidence="2">
    <location>
        <begin position="1"/>
        <end position="115"/>
    </location>
</feature>
<dbReference type="Pfam" id="PF00004">
    <property type="entry name" value="AAA"/>
    <property type="match status" value="1"/>
</dbReference>
<dbReference type="EMBL" id="HBHW01042641">
    <property type="protein sequence ID" value="CAE0064910.1"/>
    <property type="molecule type" value="Transcribed_RNA"/>
</dbReference>
<dbReference type="FunFam" id="3.40.50.300:FF:000395">
    <property type="entry name" value="Replication factor C subunit 1"/>
    <property type="match status" value="1"/>
</dbReference>
<feature type="region of interest" description="Disordered" evidence="2">
    <location>
        <begin position="291"/>
        <end position="316"/>
    </location>
</feature>
<keyword evidence="1" id="KW-0235">DNA replication</keyword>
<dbReference type="PANTHER" id="PTHR23389">
    <property type="entry name" value="CHROMOSOME TRANSMISSION FIDELITY FACTOR 18"/>
    <property type="match status" value="1"/>
</dbReference>
<dbReference type="SUPFAM" id="SSF52540">
    <property type="entry name" value="P-loop containing nucleoside triphosphate hydrolases"/>
    <property type="match status" value="1"/>
</dbReference>
<evidence type="ECO:0000256" key="1">
    <source>
        <dbReference type="ARBA" id="ARBA00022705"/>
    </source>
</evidence>
<protein>
    <recommendedName>
        <fullName evidence="3">AAA+ ATPase domain-containing protein</fullName>
    </recommendedName>
</protein>
<evidence type="ECO:0000259" key="3">
    <source>
        <dbReference type="SMART" id="SM00382"/>
    </source>
</evidence>
<proteinExistence type="predicted"/>
<dbReference type="AlphaFoldDB" id="A0A7S3A9P4"/>
<dbReference type="Gene3D" id="3.40.50.300">
    <property type="entry name" value="P-loop containing nucleotide triphosphate hydrolases"/>
    <property type="match status" value="1"/>
</dbReference>
<dbReference type="InterPro" id="IPR003593">
    <property type="entry name" value="AAA+_ATPase"/>
</dbReference>
<dbReference type="GO" id="GO:0006260">
    <property type="term" value="P:DNA replication"/>
    <property type="evidence" value="ECO:0007669"/>
    <property type="project" value="UniProtKB-KW"/>
</dbReference>
<feature type="compositionally biased region" description="Basic and acidic residues" evidence="2">
    <location>
        <begin position="15"/>
        <end position="30"/>
    </location>
</feature>
<dbReference type="SMART" id="SM00382">
    <property type="entry name" value="AAA"/>
    <property type="match status" value="1"/>
</dbReference>
<sequence length="316" mass="34178">MDLRNYFGKSPTSTPKKEGLKERKQAKSVEDGEPQPTVSKRPRRAAQRGSIASEKSVPKENDATYAEKAEARSDSDSGSDEVEVTEIKRRRKGSAAQVPSRVAKANQQPIKYGEPLPTIKREPFVPSSEALWVDKYKPETISDLCANPKHASDLVKWLKNWRSIHLHSGPRKGKLQPGQEKAVLLAGPPGVGKTSLAHAACKEAGLEAQEFNASDTRSKKSVASIIGSLAVNEAIGQYFRLGDSPSAPRKDGQVVIMDEVDGMSAGDRGGVQELISIIKSTRVPIICIANDDGHPKVGPRSQNPGRPFLDTRSSGV</sequence>
<evidence type="ECO:0000313" key="4">
    <source>
        <dbReference type="EMBL" id="CAE0064910.1"/>
    </source>
</evidence>
<gene>
    <name evidence="4" type="ORF">RMAR00112_LOCUS32982</name>
</gene>
<organism evidence="4">
    <name type="scientific">Rhodosorus marinus</name>
    <dbReference type="NCBI Taxonomy" id="101924"/>
    <lineage>
        <taxon>Eukaryota</taxon>
        <taxon>Rhodophyta</taxon>
        <taxon>Stylonematophyceae</taxon>
        <taxon>Stylonematales</taxon>
        <taxon>Stylonemataceae</taxon>
        <taxon>Rhodosorus</taxon>
    </lineage>
</organism>
<dbReference type="PANTHER" id="PTHR23389:SF6">
    <property type="entry name" value="REPLICATION FACTOR C SUBUNIT 1"/>
    <property type="match status" value="1"/>
</dbReference>
<dbReference type="CDD" id="cd00009">
    <property type="entry name" value="AAA"/>
    <property type="match status" value="1"/>
</dbReference>